<evidence type="ECO:0000313" key="1">
    <source>
        <dbReference type="EMBL" id="WXB06176.1"/>
    </source>
</evidence>
<sequence>MQCHIGLGVGAMHTARVLQRHGIKAHAYGIWTPDQIRPLLSKHPDTTHCIIEAPWVPLGDTQQLLADHPYVRFAVRSHSNMAFLQVEAGAIVLLRDLMVLEDNVLNLDVAANSAHLAHFFERTYSGRCVYLPNLYDLERPRRKRDVQHDHRLVRVGRFGALRLLKMHTAAASAAMLLARDRGCDLEFYISVDREEHGGGVIDALRAMFANLPWARLIESPWQDWGHFRRTVEHLDLHVQASGTETFNLTMADAVSAGVKVVGSPAIEWLPAHWQVEADRIEDMARVGGAALASNDAAGEQFRALETFGERTVQLWLEYFR</sequence>
<keyword evidence="2" id="KW-1185">Reference proteome</keyword>
<dbReference type="RefSeq" id="WP_394835827.1">
    <property type="nucleotide sequence ID" value="NZ_CP089929.1"/>
</dbReference>
<reference evidence="1" key="1">
    <citation type="submission" date="2021-12" db="EMBL/GenBank/DDBJ databases">
        <title>Discovery of the Pendulisporaceae a myxobacterial family with distinct sporulation behavior and unique specialized metabolism.</title>
        <authorList>
            <person name="Garcia R."/>
            <person name="Popoff A."/>
            <person name="Bader C.D."/>
            <person name="Loehr J."/>
            <person name="Walesch S."/>
            <person name="Walt C."/>
            <person name="Boldt J."/>
            <person name="Bunk B."/>
            <person name="Haeckl F.J.F.P.J."/>
            <person name="Gunesch A.P."/>
            <person name="Birkelbach J."/>
            <person name="Nuebel U."/>
            <person name="Pietschmann T."/>
            <person name="Bach T."/>
            <person name="Mueller R."/>
        </authorList>
    </citation>
    <scope>NUCLEOTIDE SEQUENCE</scope>
    <source>
        <strain evidence="1">MSr11367</strain>
    </source>
</reference>
<accession>A0ABZ2LAD7</accession>
<dbReference type="Proteomes" id="UP001374803">
    <property type="component" value="Chromosome"/>
</dbReference>
<dbReference type="EMBL" id="CP089983">
    <property type="protein sequence ID" value="WXB06176.1"/>
    <property type="molecule type" value="Genomic_DNA"/>
</dbReference>
<proteinExistence type="predicted"/>
<name>A0ABZ2LAD7_9BACT</name>
<dbReference type="SUPFAM" id="SSF53756">
    <property type="entry name" value="UDP-Glycosyltransferase/glycogen phosphorylase"/>
    <property type="match status" value="1"/>
</dbReference>
<protein>
    <submittedName>
        <fullName evidence="1">Uncharacterized protein</fullName>
    </submittedName>
</protein>
<gene>
    <name evidence="1" type="ORF">LVJ94_02725</name>
</gene>
<organism evidence="1 2">
    <name type="scientific">Pendulispora rubella</name>
    <dbReference type="NCBI Taxonomy" id="2741070"/>
    <lineage>
        <taxon>Bacteria</taxon>
        <taxon>Pseudomonadati</taxon>
        <taxon>Myxococcota</taxon>
        <taxon>Myxococcia</taxon>
        <taxon>Myxococcales</taxon>
        <taxon>Sorangiineae</taxon>
        <taxon>Pendulisporaceae</taxon>
        <taxon>Pendulispora</taxon>
    </lineage>
</organism>
<evidence type="ECO:0000313" key="2">
    <source>
        <dbReference type="Proteomes" id="UP001374803"/>
    </source>
</evidence>